<evidence type="ECO:0008006" key="4">
    <source>
        <dbReference type="Google" id="ProtNLM"/>
    </source>
</evidence>
<accession>A0A6A6MI84</accession>
<name>A0A6A6MI84_HEVBR</name>
<dbReference type="PANTHER" id="PTHR46525:SF6">
    <property type="entry name" value="ARABIDOPSIS THALIANA GENOMIC DNA, CHROMOSOME 5, P1 CLONE:MOK16"/>
    <property type="match status" value="1"/>
</dbReference>
<organism evidence="2 3">
    <name type="scientific">Hevea brasiliensis</name>
    <name type="common">Para rubber tree</name>
    <name type="synonym">Siphonia brasiliensis</name>
    <dbReference type="NCBI Taxonomy" id="3981"/>
    <lineage>
        <taxon>Eukaryota</taxon>
        <taxon>Viridiplantae</taxon>
        <taxon>Streptophyta</taxon>
        <taxon>Embryophyta</taxon>
        <taxon>Tracheophyta</taxon>
        <taxon>Spermatophyta</taxon>
        <taxon>Magnoliopsida</taxon>
        <taxon>eudicotyledons</taxon>
        <taxon>Gunneridae</taxon>
        <taxon>Pentapetalae</taxon>
        <taxon>rosids</taxon>
        <taxon>fabids</taxon>
        <taxon>Malpighiales</taxon>
        <taxon>Euphorbiaceae</taxon>
        <taxon>Crotonoideae</taxon>
        <taxon>Micrandreae</taxon>
        <taxon>Hevea</taxon>
    </lineage>
</organism>
<protein>
    <recommendedName>
        <fullName evidence="4">Senescence regulator</fullName>
    </recommendedName>
</protein>
<dbReference type="Proteomes" id="UP000467840">
    <property type="component" value="Chromosome 14"/>
</dbReference>
<reference evidence="2 3" key="1">
    <citation type="journal article" date="2020" name="Mol. Plant">
        <title>The Chromosome-Based Rubber Tree Genome Provides New Insights into Spurge Genome Evolution and Rubber Biosynthesis.</title>
        <authorList>
            <person name="Liu J."/>
            <person name="Shi C."/>
            <person name="Shi C.C."/>
            <person name="Li W."/>
            <person name="Zhang Q.J."/>
            <person name="Zhang Y."/>
            <person name="Li K."/>
            <person name="Lu H.F."/>
            <person name="Shi C."/>
            <person name="Zhu S.T."/>
            <person name="Xiao Z.Y."/>
            <person name="Nan H."/>
            <person name="Yue Y."/>
            <person name="Zhu X.G."/>
            <person name="Wu Y."/>
            <person name="Hong X.N."/>
            <person name="Fan G.Y."/>
            <person name="Tong Y."/>
            <person name="Zhang D."/>
            <person name="Mao C.L."/>
            <person name="Liu Y.L."/>
            <person name="Hao S.J."/>
            <person name="Liu W.Q."/>
            <person name="Lv M.Q."/>
            <person name="Zhang H.B."/>
            <person name="Liu Y."/>
            <person name="Hu-Tang G.R."/>
            <person name="Wang J.P."/>
            <person name="Wang J.H."/>
            <person name="Sun Y.H."/>
            <person name="Ni S.B."/>
            <person name="Chen W.B."/>
            <person name="Zhang X.C."/>
            <person name="Jiao Y.N."/>
            <person name="Eichler E.E."/>
            <person name="Li G.H."/>
            <person name="Liu X."/>
            <person name="Gao L.Z."/>
        </authorList>
    </citation>
    <scope>NUCLEOTIDE SEQUENCE [LARGE SCALE GENOMIC DNA]</scope>
    <source>
        <strain evidence="3">cv. GT1</strain>
        <tissue evidence="2">Leaf</tissue>
    </source>
</reference>
<gene>
    <name evidence="2" type="ORF">GH714_027968</name>
</gene>
<comment type="caution">
    <text evidence="2">The sequence shown here is derived from an EMBL/GenBank/DDBJ whole genome shotgun (WGS) entry which is preliminary data.</text>
</comment>
<dbReference type="AlphaFoldDB" id="A0A6A6MI84"/>
<dbReference type="InterPro" id="IPR007608">
    <property type="entry name" value="Senescence_reg_S40"/>
</dbReference>
<dbReference type="PANTHER" id="PTHR46525">
    <property type="entry name" value="EMB|CAB72159.1"/>
    <property type="match status" value="1"/>
</dbReference>
<proteinExistence type="inferred from homology"/>
<evidence type="ECO:0000313" key="3">
    <source>
        <dbReference type="Proteomes" id="UP000467840"/>
    </source>
</evidence>
<keyword evidence="3" id="KW-1185">Reference proteome</keyword>
<comment type="similarity">
    <text evidence="1">Belongs to the senescence regulator S40 family.</text>
</comment>
<evidence type="ECO:0000256" key="1">
    <source>
        <dbReference type="ARBA" id="ARBA00034773"/>
    </source>
</evidence>
<dbReference type="Pfam" id="PF04520">
    <property type="entry name" value="Senescence_reg"/>
    <property type="match status" value="1"/>
</dbReference>
<dbReference type="GO" id="GO:0010150">
    <property type="term" value="P:leaf senescence"/>
    <property type="evidence" value="ECO:0007669"/>
    <property type="project" value="UniProtKB-ARBA"/>
</dbReference>
<evidence type="ECO:0000313" key="2">
    <source>
        <dbReference type="EMBL" id="KAF2312073.1"/>
    </source>
</evidence>
<dbReference type="EMBL" id="JAAGAX010000006">
    <property type="protein sequence ID" value="KAF2312073.1"/>
    <property type="molecule type" value="Genomic_DNA"/>
</dbReference>
<sequence>MASKNIFHAKGENNSCILENPDGDFNPVNDSENLFEFSEADIWNDNSADSQLEAKKIVPSSRTSRKGGRNLAVERSNQPMTCAASSLPVNIPDWVPPHEYLIRRRGASFSVHEGKGRTLKGRDLRQVRNAIWEKVGFED</sequence>